<dbReference type="RefSeq" id="WP_157980478.1">
    <property type="nucleotide sequence ID" value="NZ_JAAVUN010000012.1"/>
</dbReference>
<gene>
    <name evidence="2" type="ORF">GTW58_07705</name>
</gene>
<feature type="domain" description="N-acetyltransferase" evidence="1">
    <location>
        <begin position="14"/>
        <end position="177"/>
    </location>
</feature>
<proteinExistence type="predicted"/>
<evidence type="ECO:0000313" key="2">
    <source>
        <dbReference type="EMBL" id="NKE09823.1"/>
    </source>
</evidence>
<organism evidence="2 3">
    <name type="scientific">Kocuria subflava</name>
    <dbReference type="NCBI Taxonomy" id="1736139"/>
    <lineage>
        <taxon>Bacteria</taxon>
        <taxon>Bacillati</taxon>
        <taxon>Actinomycetota</taxon>
        <taxon>Actinomycetes</taxon>
        <taxon>Micrococcales</taxon>
        <taxon>Micrococcaceae</taxon>
        <taxon>Kocuria</taxon>
    </lineage>
</organism>
<dbReference type="Proteomes" id="UP000521379">
    <property type="component" value="Unassembled WGS sequence"/>
</dbReference>
<dbReference type="Pfam" id="PF00583">
    <property type="entry name" value="Acetyltransf_1"/>
    <property type="match status" value="1"/>
</dbReference>
<dbReference type="InterPro" id="IPR016181">
    <property type="entry name" value="Acyl_CoA_acyltransferase"/>
</dbReference>
<keyword evidence="3" id="KW-1185">Reference proteome</keyword>
<reference evidence="2 3" key="1">
    <citation type="submission" date="2020-02" db="EMBL/GenBank/DDBJ databases">
        <authorList>
            <person name="Sun Q."/>
        </authorList>
    </citation>
    <scope>NUCLEOTIDE SEQUENCE [LARGE SCALE GENOMIC DNA]</scope>
    <source>
        <strain evidence="2 3">YIM 13062</strain>
    </source>
</reference>
<dbReference type="GO" id="GO:0016747">
    <property type="term" value="F:acyltransferase activity, transferring groups other than amino-acyl groups"/>
    <property type="evidence" value="ECO:0007669"/>
    <property type="project" value="InterPro"/>
</dbReference>
<dbReference type="AlphaFoldDB" id="A0A846TN02"/>
<dbReference type="Gene3D" id="3.40.630.30">
    <property type="match status" value="1"/>
</dbReference>
<dbReference type="PROSITE" id="PS51186">
    <property type="entry name" value="GNAT"/>
    <property type="match status" value="1"/>
</dbReference>
<keyword evidence="2" id="KW-0808">Transferase</keyword>
<sequence length="177" mass="19932">MTSVEGTGTVVDLRRLRQAEARDVLGIWELRRQLEEWLQVHGIDQWPHGSLPQSVVAADVNRGLWYAVPGPAGTVLAALRLHTEDPDFWPESPPQSVFVHGLMVARNHAGADVGRHLLEWAAHRGRELGALWLRLDCAADNERLKTYYAGLEFELVRVQSVTDTRGFEVLLMRRPIA</sequence>
<accession>A0A846TN02</accession>
<name>A0A846TN02_9MICC</name>
<dbReference type="SUPFAM" id="SSF55729">
    <property type="entry name" value="Acyl-CoA N-acyltransferases (Nat)"/>
    <property type="match status" value="1"/>
</dbReference>
<evidence type="ECO:0000259" key="1">
    <source>
        <dbReference type="PROSITE" id="PS51186"/>
    </source>
</evidence>
<dbReference type="InterPro" id="IPR000182">
    <property type="entry name" value="GNAT_dom"/>
</dbReference>
<dbReference type="EMBL" id="JAAVUN010000012">
    <property type="protein sequence ID" value="NKE09823.1"/>
    <property type="molecule type" value="Genomic_DNA"/>
</dbReference>
<evidence type="ECO:0000313" key="3">
    <source>
        <dbReference type="Proteomes" id="UP000521379"/>
    </source>
</evidence>
<protein>
    <submittedName>
        <fullName evidence="2">GNAT family N-acetyltransferase</fullName>
    </submittedName>
</protein>
<comment type="caution">
    <text evidence="2">The sequence shown here is derived from an EMBL/GenBank/DDBJ whole genome shotgun (WGS) entry which is preliminary data.</text>
</comment>